<dbReference type="InterPro" id="IPR011598">
    <property type="entry name" value="bHLH_dom"/>
</dbReference>
<feature type="coiled-coil region" evidence="9">
    <location>
        <begin position="399"/>
        <end position="433"/>
    </location>
</feature>
<feature type="compositionally biased region" description="Low complexity" evidence="10">
    <location>
        <begin position="447"/>
        <end position="458"/>
    </location>
</feature>
<evidence type="ECO:0000256" key="10">
    <source>
        <dbReference type="SAM" id="MobiDB-lite"/>
    </source>
</evidence>
<feature type="compositionally biased region" description="Low complexity" evidence="10">
    <location>
        <begin position="89"/>
        <end position="125"/>
    </location>
</feature>
<dbReference type="GO" id="GO:0005654">
    <property type="term" value="C:nucleoplasm"/>
    <property type="evidence" value="ECO:0007669"/>
    <property type="project" value="Ensembl"/>
</dbReference>
<evidence type="ECO:0000313" key="15">
    <source>
        <dbReference type="Proteomes" id="UP000585614"/>
    </source>
</evidence>
<dbReference type="GO" id="GO:0001228">
    <property type="term" value="F:DNA-binding transcription activator activity, RNA polymerase II-specific"/>
    <property type="evidence" value="ECO:0007669"/>
    <property type="project" value="Ensembl"/>
</dbReference>
<dbReference type="Pfam" id="PF00010">
    <property type="entry name" value="HLH"/>
    <property type="match status" value="1"/>
</dbReference>
<keyword evidence="5" id="KW-0238">DNA-binding</keyword>
<evidence type="ECO:0000256" key="9">
    <source>
        <dbReference type="SAM" id="Coils"/>
    </source>
</evidence>
<dbReference type="GO" id="GO:0007040">
    <property type="term" value="P:lysosome organization"/>
    <property type="evidence" value="ECO:0007669"/>
    <property type="project" value="Ensembl"/>
</dbReference>
<feature type="compositionally biased region" description="Basic and acidic residues" evidence="10">
    <location>
        <begin position="126"/>
        <end position="135"/>
    </location>
</feature>
<comment type="similarity">
    <text evidence="3">Belongs to the MiT/TFE family.</text>
</comment>
<feature type="compositionally biased region" description="Low complexity" evidence="10">
    <location>
        <begin position="539"/>
        <end position="575"/>
    </location>
</feature>
<dbReference type="GeneTree" id="ENSGT00940000157503"/>
<dbReference type="InterPro" id="IPR031867">
    <property type="entry name" value="MiT/TFE_N"/>
</dbReference>
<evidence type="ECO:0000256" key="7">
    <source>
        <dbReference type="ARBA" id="ARBA00023163"/>
    </source>
</evidence>
<evidence type="ECO:0000256" key="1">
    <source>
        <dbReference type="ARBA" id="ARBA00004123"/>
    </source>
</evidence>
<evidence type="ECO:0000256" key="8">
    <source>
        <dbReference type="ARBA" id="ARBA00023242"/>
    </source>
</evidence>
<feature type="region of interest" description="Disordered" evidence="10">
    <location>
        <begin position="441"/>
        <end position="507"/>
    </location>
</feature>
<dbReference type="GO" id="GO:0006959">
    <property type="term" value="P:humoral immune response"/>
    <property type="evidence" value="ECO:0007669"/>
    <property type="project" value="InterPro"/>
</dbReference>
<dbReference type="GO" id="GO:0045785">
    <property type="term" value="P:positive regulation of cell adhesion"/>
    <property type="evidence" value="ECO:0007669"/>
    <property type="project" value="Ensembl"/>
</dbReference>
<dbReference type="GO" id="GO:0005765">
    <property type="term" value="C:lysosomal membrane"/>
    <property type="evidence" value="ECO:0007669"/>
    <property type="project" value="Ensembl"/>
</dbReference>
<name>A0A671DHW2_RHIFE</name>
<dbReference type="GO" id="GO:0046983">
    <property type="term" value="F:protein dimerization activity"/>
    <property type="evidence" value="ECO:0007669"/>
    <property type="project" value="InterPro"/>
</dbReference>
<dbReference type="EMBL" id="JACAGC010000001">
    <property type="protein sequence ID" value="KAF6390946.1"/>
    <property type="molecule type" value="Genomic_DNA"/>
</dbReference>
<proteinExistence type="inferred from homology"/>
<dbReference type="CTD" id="7030"/>
<dbReference type="Pfam" id="PF11851">
    <property type="entry name" value="DUF3371"/>
    <property type="match status" value="1"/>
</dbReference>
<dbReference type="AlphaFoldDB" id="A0A671DHW2"/>
<dbReference type="GO" id="GO:0000978">
    <property type="term" value="F:RNA polymerase II cis-regulatory region sequence-specific DNA binding"/>
    <property type="evidence" value="ECO:0007669"/>
    <property type="project" value="Ensembl"/>
</dbReference>
<feature type="region of interest" description="Disordered" evidence="10">
    <location>
        <begin position="210"/>
        <end position="248"/>
    </location>
</feature>
<reference evidence="12 15" key="4">
    <citation type="journal article" date="2020" name="Nature">
        <title>Six reference-quality genomes reveal evolution of bat adaptations.</title>
        <authorList>
            <person name="Jebb D."/>
            <person name="Huang Z."/>
            <person name="Pippel M."/>
            <person name="Hughes G.M."/>
            <person name="Lavrichenko K."/>
            <person name="Devanna P."/>
            <person name="Winkler S."/>
            <person name="Jermiin L.S."/>
            <person name="Skirmuntt E.C."/>
            <person name="Katzourakis A."/>
            <person name="Burkitt-Gray L."/>
            <person name="Ray D.A."/>
            <person name="Sullivan K.A.M."/>
            <person name="Roscito J.G."/>
            <person name="Kirilenko B.M."/>
            <person name="Davalos L.M."/>
            <person name="Corthals A.P."/>
            <person name="Power M.L."/>
            <person name="Jones G."/>
            <person name="Ransome R.D."/>
            <person name="Dechmann D.K.N."/>
            <person name="Locatelli A.G."/>
            <person name="Puechmaille S.J."/>
            <person name="Fedrigo O."/>
            <person name="Jarvis E.D."/>
            <person name="Hiller M."/>
            <person name="Vernes S.C."/>
            <person name="Myers E.W."/>
            <person name="Teeling E.C."/>
        </authorList>
    </citation>
    <scope>NUCLEOTIDE SEQUENCE [LARGE SCALE GENOMIC DNA]</scope>
    <source>
        <strain evidence="12">MRhiFer1</strain>
        <tissue evidence="12">Lung</tissue>
    </source>
</reference>
<organism evidence="13 14">
    <name type="scientific">Rhinolophus ferrumequinum</name>
    <name type="common">Greater horseshoe bat</name>
    <dbReference type="NCBI Taxonomy" id="59479"/>
    <lineage>
        <taxon>Eukaryota</taxon>
        <taxon>Metazoa</taxon>
        <taxon>Chordata</taxon>
        <taxon>Craniata</taxon>
        <taxon>Vertebrata</taxon>
        <taxon>Euteleostomi</taxon>
        <taxon>Mammalia</taxon>
        <taxon>Eutheria</taxon>
        <taxon>Laurasiatheria</taxon>
        <taxon>Chiroptera</taxon>
        <taxon>Yinpterochiroptera</taxon>
        <taxon>Rhinolophoidea</taxon>
        <taxon>Rhinolophidae</taxon>
        <taxon>Rhinolophinae</taxon>
        <taxon>Rhinolophus</taxon>
    </lineage>
</organism>
<evidence type="ECO:0000313" key="12">
    <source>
        <dbReference type="EMBL" id="KAF6390946.1"/>
    </source>
</evidence>
<gene>
    <name evidence="13" type="primary">TFE3</name>
    <name evidence="12" type="ORF">mRhiFer1_016819</name>
</gene>
<evidence type="ECO:0000313" key="14">
    <source>
        <dbReference type="Proteomes" id="UP000472240"/>
    </source>
</evidence>
<reference evidence="13 14" key="1">
    <citation type="journal article" date="2015" name="Annu Rev Anim Biosci">
        <title>The Genome 10K Project: a way forward.</title>
        <authorList>
            <person name="Koepfli K.P."/>
            <person name="Paten B."/>
            <person name="O'Brien S.J."/>
            <person name="Koepfli K.P."/>
            <person name="Paten B."/>
            <person name="Antunes A."/>
            <person name="Belov K."/>
            <person name="Bustamante C."/>
            <person name="Castoe T.A."/>
            <person name="Clawson H."/>
            <person name="Crawford A.J."/>
            <person name="Diekhans M."/>
            <person name="Distel D."/>
            <person name="Durbin R."/>
            <person name="Earl D."/>
            <person name="Fujita M.K."/>
            <person name="Gamble T."/>
            <person name="Georges A."/>
            <person name="Gemmell N."/>
            <person name="Gilbert M.T."/>
            <person name="Graves J.M."/>
            <person name="Green R.E."/>
            <person name="Hickey G."/>
            <person name="Jarvis E.D."/>
            <person name="Johnson W."/>
            <person name="Komissarov A."/>
            <person name="Korf I."/>
            <person name="Kuhn R."/>
            <person name="Larkin D.M."/>
            <person name="Lewin H."/>
            <person name="Lopez J.V."/>
            <person name="Ma J."/>
            <person name="Marques-Bonet T."/>
            <person name="Miller W."/>
            <person name="Murphy R."/>
            <person name="Pevzner P."/>
            <person name="Shapiro B."/>
            <person name="Steiner C."/>
            <person name="Tamazian G."/>
            <person name="Venkatesh B."/>
            <person name="Wang J."/>
            <person name="Wayne R."/>
            <person name="Wiley E."/>
            <person name="Yang H."/>
            <person name="Zhang G."/>
            <person name="Haussler D."/>
            <person name="Ryder O."/>
            <person name="O'Brien S.J."/>
        </authorList>
    </citation>
    <scope>NUCLEOTIDE SEQUENCE</scope>
</reference>
<keyword evidence="14" id="KW-1185">Reference proteome</keyword>
<dbReference type="GeneID" id="117024063"/>
<evidence type="ECO:0000256" key="5">
    <source>
        <dbReference type="ARBA" id="ARBA00023125"/>
    </source>
</evidence>
<dbReference type="SUPFAM" id="SSF47459">
    <property type="entry name" value="HLH, helix-loop-helix DNA-binding domain"/>
    <property type="match status" value="1"/>
</dbReference>
<dbReference type="InterPro" id="IPR036638">
    <property type="entry name" value="HLH_DNA-bd_sf"/>
</dbReference>
<comment type="subcellular location">
    <subcellularLocation>
        <location evidence="2">Cytoplasm</location>
    </subcellularLocation>
    <subcellularLocation>
        <location evidence="1">Nucleus</location>
    </subcellularLocation>
</comment>
<keyword evidence="7" id="KW-0804">Transcription</keyword>
<evidence type="ECO:0000313" key="13">
    <source>
        <dbReference type="Ensembl" id="ENSRFEP00010000471.1"/>
    </source>
</evidence>
<protein>
    <submittedName>
        <fullName evidence="12 13">Transcription factor binding to IGHM enhancer 3</fullName>
    </submittedName>
</protein>
<dbReference type="InterPro" id="IPR021802">
    <property type="entry name" value="MiT/TFE_C"/>
</dbReference>
<dbReference type="Ensembl" id="ENSRFET00010000533.1">
    <property type="protein sequence ID" value="ENSRFEP00010000471.1"/>
    <property type="gene ID" value="ENSRFEG00010000384.1"/>
</dbReference>
<keyword evidence="8" id="KW-0539">Nucleus</keyword>
<dbReference type="FunFam" id="4.10.280.10:FF:000003">
    <property type="entry name" value="microphthalmia-associated transcription factor isoform X1"/>
    <property type="match status" value="1"/>
</dbReference>
<dbReference type="PROSITE" id="PS50888">
    <property type="entry name" value="BHLH"/>
    <property type="match status" value="1"/>
</dbReference>
<evidence type="ECO:0000256" key="4">
    <source>
        <dbReference type="ARBA" id="ARBA00023015"/>
    </source>
</evidence>
<dbReference type="PANTHER" id="PTHR45776:SF3">
    <property type="entry name" value="TRANSCRIPTION FACTOR E3"/>
    <property type="match status" value="1"/>
</dbReference>
<keyword evidence="9" id="KW-0175">Coiled coil</keyword>
<feature type="region of interest" description="Disordered" evidence="10">
    <location>
        <begin position="534"/>
        <end position="575"/>
    </location>
</feature>
<reference evidence="13" key="5">
    <citation type="submission" date="2025-05" db="UniProtKB">
        <authorList>
            <consortium name="Ensembl"/>
        </authorList>
    </citation>
    <scope>IDENTIFICATION</scope>
</reference>
<dbReference type="RefSeq" id="XP_032965316.1">
    <property type="nucleotide sequence ID" value="XM_033109425.1"/>
</dbReference>
<dbReference type="OMA" id="ATFHAGE"/>
<dbReference type="Gene3D" id="4.10.280.10">
    <property type="entry name" value="Helix-loop-helix DNA-binding domain"/>
    <property type="match status" value="1"/>
</dbReference>
<evidence type="ECO:0000256" key="6">
    <source>
        <dbReference type="ARBA" id="ARBA00023159"/>
    </source>
</evidence>
<dbReference type="CDD" id="cd18928">
    <property type="entry name" value="bHLHzip_TFE3"/>
    <property type="match status" value="1"/>
</dbReference>
<keyword evidence="6" id="KW-0010">Activator</keyword>
<feature type="region of interest" description="Disordered" evidence="10">
    <location>
        <begin position="89"/>
        <end position="152"/>
    </location>
</feature>
<feature type="domain" description="BHLH" evidence="11">
    <location>
        <begin position="346"/>
        <end position="399"/>
    </location>
</feature>
<dbReference type="Proteomes" id="UP000472240">
    <property type="component" value="Chromosome 1"/>
</dbReference>
<keyword evidence="4" id="KW-0805">Transcription regulation</keyword>
<dbReference type="GO" id="GO:0045670">
    <property type="term" value="P:regulation of osteoclast differentiation"/>
    <property type="evidence" value="ECO:0007669"/>
    <property type="project" value="InterPro"/>
</dbReference>
<dbReference type="InterPro" id="IPR024100">
    <property type="entry name" value="bHLHzip_TFE3"/>
</dbReference>
<evidence type="ECO:0000256" key="2">
    <source>
        <dbReference type="ARBA" id="ARBA00004496"/>
    </source>
</evidence>
<dbReference type="GO" id="GO:0005829">
    <property type="term" value="C:cytosol"/>
    <property type="evidence" value="ECO:0007669"/>
    <property type="project" value="Ensembl"/>
</dbReference>
<dbReference type="SMART" id="SM00353">
    <property type="entry name" value="HLH"/>
    <property type="match status" value="1"/>
</dbReference>
<sequence length="575" mass="61436">MSHAAEPARDGVEASAEGPRAVFVVLEERRPADSAQLLSLNSLLPESGIVADIELENVLDPDSFYELKSQPLPLRSSLPISLQATPATPATLSASSSAGGSRTPAMSSSSSRILLRQQLMRAQAQEQERRERREQAAASPFPGPAPASPAISVVGVSAGGHTLGRPPPAQVPREVLKVQTHLENPTRYHLQQARRQQVKQYLSTTLGPKLASQALTPPPGAASAQPLPAPEAAHATGPTGSAPNSPMALLTIGSSSEKEIDDVIDEIISLESSYNDEMLSYLPGGPAGLQLPSTLPVSGNLLDVYSSSQGVATPTITVSNSCPAELPNIKREISETEAKALLKERQKKDNHNLIERRRRFNINDRIKELGTLIPKSSDPEMRWNKGTILKASVDYIRKLQKEQQRSKDLESRQRSLEQANRSLQLRIQELELQAQIHGLPVPPTPGLLSLATTSASESLKPEQLDVEEEGRPGTATFHAGEGPAQGTPHQQPPVPPSDALLDLHFPSDHLGDLGDPFHLGLTDILMEEEEGVGAGLSGGALSPLRAASDPLLSSVSPAVSKASSRRSSFSMEEES</sequence>
<evidence type="ECO:0000256" key="3">
    <source>
        <dbReference type="ARBA" id="ARBA00008289"/>
    </source>
</evidence>
<reference evidence="13 14" key="3">
    <citation type="submission" date="2018-12" db="EMBL/GenBank/DDBJ databases">
        <title>G10K-VGP greater horseshoe bat female genome, primary haplotype.</title>
        <authorList>
            <person name="Teeling E."/>
            <person name="Myers G."/>
            <person name="Vernes S."/>
            <person name="Pippel M."/>
            <person name="Winkler S."/>
            <person name="Fedrigo O."/>
            <person name="Rhie A."/>
            <person name="Koren S."/>
            <person name="Phillippy A."/>
            <person name="Lewin H."/>
            <person name="Damas J."/>
            <person name="Howe K."/>
            <person name="Mountcastle J."/>
            <person name="Jarvis E.D."/>
        </authorList>
    </citation>
    <scope>NUCLEOTIDE SEQUENCE [LARGE SCALE GENOMIC DNA]</scope>
</reference>
<dbReference type="Pfam" id="PF15951">
    <property type="entry name" value="MITF_TFEB_C_3_N"/>
    <property type="match status" value="1"/>
</dbReference>
<accession>A0A671DHW2</accession>
<evidence type="ECO:0000259" key="11">
    <source>
        <dbReference type="PROSITE" id="PS50888"/>
    </source>
</evidence>
<dbReference type="Proteomes" id="UP000585614">
    <property type="component" value="Unassembled WGS sequence"/>
</dbReference>
<reference evidence="13 14" key="2">
    <citation type="journal article" date="2018" name="Annu Rev Anim Biosci">
        <title>Bat Biology, Genomes, and the Bat1K Project: To Generate Chromosome-Level Genomes for All Living Bat Species.</title>
        <authorList>
            <person name="Teeling E.C."/>
            <person name="Vernes S.C."/>
            <person name="Davalos L.M."/>
            <person name="Ray D.A."/>
            <person name="Gilbert M.T.P."/>
            <person name="Myers E."/>
        </authorList>
    </citation>
    <scope>NUCLEOTIDE SEQUENCE</scope>
</reference>
<dbReference type="PANTHER" id="PTHR45776">
    <property type="entry name" value="MIP04163P"/>
    <property type="match status" value="1"/>
</dbReference>